<protein>
    <submittedName>
        <fullName evidence="1">N-formylglutamate amidohydrolase</fullName>
    </submittedName>
</protein>
<gene>
    <name evidence="1" type="ORF">SAMIE_1002750</name>
</gene>
<dbReference type="GO" id="GO:0016787">
    <property type="term" value="F:hydrolase activity"/>
    <property type="evidence" value="ECO:0007669"/>
    <property type="project" value="UniProtKB-KW"/>
</dbReference>
<name>A0A494VWI7_9SPHN</name>
<dbReference type="Proteomes" id="UP000279959">
    <property type="component" value="Chromosome"/>
</dbReference>
<evidence type="ECO:0000313" key="2">
    <source>
        <dbReference type="Proteomes" id="UP000279959"/>
    </source>
</evidence>
<dbReference type="Gene3D" id="3.40.630.40">
    <property type="entry name" value="Zn-dependent exopeptidases"/>
    <property type="match status" value="1"/>
</dbReference>
<dbReference type="AlphaFoldDB" id="A0A494VWI7"/>
<dbReference type="InterPro" id="IPR011227">
    <property type="entry name" value="UCP029730"/>
</dbReference>
<reference evidence="1 2" key="1">
    <citation type="submission" date="2018-05" db="EMBL/GenBank/DDBJ databases">
        <title>Complete Genome Sequence of the Nonylphenol-Degrading Bacterium Sphingobium amiense DSM 16289T.</title>
        <authorList>
            <person name="Ootsuka M."/>
            <person name="Nishizawa T."/>
            <person name="Ohta H."/>
        </authorList>
    </citation>
    <scope>NUCLEOTIDE SEQUENCE [LARGE SCALE GENOMIC DNA]</scope>
    <source>
        <strain evidence="1 2">DSM 16289</strain>
    </source>
</reference>
<proteinExistence type="predicted"/>
<dbReference type="PIRSF" id="PIRSF029730">
    <property type="entry name" value="UCP029730"/>
    <property type="match status" value="1"/>
</dbReference>
<sequence length="277" mass="30184">MRIWSGAICFGYARPATGALRFRPMTVDPHDAVEVIDHGAGCPILLICEHASPHVPPGWGKLGLQDDDLARHIGWDIGAADIARRLADDLGASAVLARYSRLFIDCNRDPDRDDSIPAISDGIAVPGNMGLTPEERQRRRALAFTPLHDRIGAMIERHLASGVTPTIVPIHSFTPEMQGVRRPWHMGVLWNECDALGASLMQALQDLGDMAGLEIGANQPYSAREFVTYTMEQHGRKRGLANVALEIRNDLAGDPALQPRLAAHIARALRRAILPAA</sequence>
<evidence type="ECO:0000313" key="1">
    <source>
        <dbReference type="EMBL" id="BBD96774.1"/>
    </source>
</evidence>
<dbReference type="SUPFAM" id="SSF53187">
    <property type="entry name" value="Zn-dependent exopeptidases"/>
    <property type="match status" value="1"/>
</dbReference>
<accession>A0A494VWI7</accession>
<keyword evidence="2" id="KW-1185">Reference proteome</keyword>
<keyword evidence="1" id="KW-0378">Hydrolase</keyword>
<dbReference type="KEGG" id="sami:SAMIE_1002750"/>
<dbReference type="Pfam" id="PF05013">
    <property type="entry name" value="FGase"/>
    <property type="match status" value="1"/>
</dbReference>
<dbReference type="RefSeq" id="WP_066700831.1">
    <property type="nucleotide sequence ID" value="NZ_AP018664.1"/>
</dbReference>
<dbReference type="EMBL" id="AP018664">
    <property type="protein sequence ID" value="BBD96774.1"/>
    <property type="molecule type" value="Genomic_DNA"/>
</dbReference>
<organism evidence="1 2">
    <name type="scientific">Sphingobium amiense</name>
    <dbReference type="NCBI Taxonomy" id="135719"/>
    <lineage>
        <taxon>Bacteria</taxon>
        <taxon>Pseudomonadati</taxon>
        <taxon>Pseudomonadota</taxon>
        <taxon>Alphaproteobacteria</taxon>
        <taxon>Sphingomonadales</taxon>
        <taxon>Sphingomonadaceae</taxon>
        <taxon>Sphingobium</taxon>
    </lineage>
</organism>
<dbReference type="InterPro" id="IPR007709">
    <property type="entry name" value="N-FG_amidohydro"/>
</dbReference>